<feature type="compositionally biased region" description="Basic and acidic residues" evidence="1">
    <location>
        <begin position="14"/>
        <end position="27"/>
    </location>
</feature>
<dbReference type="InterPro" id="IPR037171">
    <property type="entry name" value="NagB/RpiA_transferase-like"/>
</dbReference>
<comment type="caution">
    <text evidence="3">The sequence shown here is derived from an EMBL/GenBank/DDBJ whole genome shotgun (WGS) entry which is preliminary data.</text>
</comment>
<evidence type="ECO:0000256" key="1">
    <source>
        <dbReference type="SAM" id="MobiDB-lite"/>
    </source>
</evidence>
<dbReference type="Proteomes" id="UP000077013">
    <property type="component" value="Unassembled WGS sequence"/>
</dbReference>
<dbReference type="AlphaFoldDB" id="A0A167F4U6"/>
<dbReference type="STRING" id="1763537.ULVI_14160"/>
<dbReference type="Gene3D" id="3.40.50.10420">
    <property type="entry name" value="NagB/RpiA/CoA transferase-like"/>
    <property type="match status" value="1"/>
</dbReference>
<proteinExistence type="predicted"/>
<organism evidence="3 4">
    <name type="scientific">Cochleicola gelatinilyticus</name>
    <dbReference type="NCBI Taxonomy" id="1763537"/>
    <lineage>
        <taxon>Bacteria</taxon>
        <taxon>Pseudomonadati</taxon>
        <taxon>Bacteroidota</taxon>
        <taxon>Flavobacteriia</taxon>
        <taxon>Flavobacteriales</taxon>
        <taxon>Flavobacteriaceae</taxon>
        <taxon>Cochleicola</taxon>
    </lineage>
</organism>
<evidence type="ECO:0000313" key="3">
    <source>
        <dbReference type="EMBL" id="OAB76193.1"/>
    </source>
</evidence>
<dbReference type="OrthoDB" id="1425114at2"/>
<protein>
    <submittedName>
        <fullName evidence="3">Lactate utilization protein B/C</fullName>
    </submittedName>
</protein>
<keyword evidence="4" id="KW-1185">Reference proteome</keyword>
<reference evidence="3 4" key="1">
    <citation type="submission" date="2016-02" db="EMBL/GenBank/DDBJ databases">
        <title>Ulvibacter sp. LPB0005, isolated from Thais luteostoma.</title>
        <authorList>
            <person name="Shin S.-K."/>
            <person name="Yi H."/>
        </authorList>
    </citation>
    <scope>NUCLEOTIDE SEQUENCE [LARGE SCALE GENOMIC DNA]</scope>
    <source>
        <strain evidence="3 4">LPB0005</strain>
    </source>
</reference>
<dbReference type="EMBL" id="LRXL01000052">
    <property type="protein sequence ID" value="OAB76193.1"/>
    <property type="molecule type" value="Genomic_DNA"/>
</dbReference>
<dbReference type="InterPro" id="IPR003741">
    <property type="entry name" value="LUD_dom"/>
</dbReference>
<dbReference type="InterPro" id="IPR024185">
    <property type="entry name" value="FTHF_cligase-like_sf"/>
</dbReference>
<gene>
    <name evidence="3" type="ORF">ULVI_14160</name>
</gene>
<dbReference type="RefSeq" id="WP_068593447.1">
    <property type="nucleotide sequence ID" value="NZ_LRXL01000052.1"/>
</dbReference>
<sequence>MGLFKRLLNPNYKSSEEKSKNSDHGKYYPDEKLPLDEKFTFNFNRNGGKFLYCETSEEVMEAFDNILLENDWYEKDVFCINQQLTSKFDGFNLNFVKNTNAPFFVSTCEALVAANGSILLSSNQIKEKKLKELPFNIIIFATTSQLIETISEGLRKIKDQSGTHIPTNITTIQDFETEKEKDFMSYGSSTKNLYLLLLEDL</sequence>
<name>A0A167F4U6_9FLAO</name>
<evidence type="ECO:0000313" key="4">
    <source>
        <dbReference type="Proteomes" id="UP000077013"/>
    </source>
</evidence>
<evidence type="ECO:0000259" key="2">
    <source>
        <dbReference type="Pfam" id="PF02589"/>
    </source>
</evidence>
<accession>A0A167F4U6</accession>
<dbReference type="Pfam" id="PF02589">
    <property type="entry name" value="LUD_dom"/>
    <property type="match status" value="1"/>
</dbReference>
<dbReference type="SUPFAM" id="SSF100950">
    <property type="entry name" value="NagB/RpiA/CoA transferase-like"/>
    <property type="match status" value="1"/>
</dbReference>
<feature type="domain" description="LUD" evidence="2">
    <location>
        <begin position="37"/>
        <end position="173"/>
    </location>
</feature>
<feature type="region of interest" description="Disordered" evidence="1">
    <location>
        <begin position="1"/>
        <end position="27"/>
    </location>
</feature>